<protein>
    <submittedName>
        <fullName evidence="3">GM14123</fullName>
    </submittedName>
</protein>
<keyword evidence="4" id="KW-1185">Reference proteome</keyword>
<evidence type="ECO:0000259" key="2">
    <source>
        <dbReference type="Pfam" id="PF10180"/>
    </source>
</evidence>
<dbReference type="KEGG" id="dse:6610481"/>
<feature type="compositionally biased region" description="Basic and acidic residues" evidence="1">
    <location>
        <begin position="1"/>
        <end position="10"/>
    </location>
</feature>
<feature type="domain" description="WKF" evidence="2">
    <location>
        <begin position="178"/>
        <end position="240"/>
    </location>
</feature>
<dbReference type="InterPro" id="IPR019327">
    <property type="entry name" value="WKF"/>
</dbReference>
<dbReference type="AlphaFoldDB" id="B4HTC6"/>
<dbReference type="PANTHER" id="PTHR22306:SF2">
    <property type="entry name" value="CHROMOSOME 7 OPEN READING FRAME 50"/>
    <property type="match status" value="1"/>
</dbReference>
<dbReference type="STRING" id="7238.B4HTC6"/>
<feature type="compositionally biased region" description="Polar residues" evidence="1">
    <location>
        <begin position="164"/>
        <end position="173"/>
    </location>
</feature>
<dbReference type="PANTHER" id="PTHR22306">
    <property type="entry name" value="CHROMOSOME 7 OPEN READING FRAME 50"/>
    <property type="match status" value="1"/>
</dbReference>
<gene>
    <name evidence="3" type="primary">Dsec\GM14123</name>
    <name evidence="3" type="ORF">Dsec_GM14123</name>
</gene>
<reference evidence="3 4" key="1">
    <citation type="journal article" date="2007" name="Nature">
        <title>Evolution of genes and genomes on the Drosophila phylogeny.</title>
        <authorList>
            <consortium name="Drosophila 12 Genomes Consortium"/>
            <person name="Clark A.G."/>
            <person name="Eisen M.B."/>
            <person name="Smith D.R."/>
            <person name="Bergman C.M."/>
            <person name="Oliver B."/>
            <person name="Markow T.A."/>
            <person name="Kaufman T.C."/>
            <person name="Kellis M."/>
            <person name="Gelbart W."/>
            <person name="Iyer V.N."/>
            <person name="Pollard D.A."/>
            <person name="Sackton T.B."/>
            <person name="Larracuente A.M."/>
            <person name="Singh N.D."/>
            <person name="Abad J.P."/>
            <person name="Abt D.N."/>
            <person name="Adryan B."/>
            <person name="Aguade M."/>
            <person name="Akashi H."/>
            <person name="Anderson W.W."/>
            <person name="Aquadro C.F."/>
            <person name="Ardell D.H."/>
            <person name="Arguello R."/>
            <person name="Artieri C.G."/>
            <person name="Barbash D.A."/>
            <person name="Barker D."/>
            <person name="Barsanti P."/>
            <person name="Batterham P."/>
            <person name="Batzoglou S."/>
            <person name="Begun D."/>
            <person name="Bhutkar A."/>
            <person name="Blanco E."/>
            <person name="Bosak S.A."/>
            <person name="Bradley R.K."/>
            <person name="Brand A.D."/>
            <person name="Brent M.R."/>
            <person name="Brooks A.N."/>
            <person name="Brown R.H."/>
            <person name="Butlin R.K."/>
            <person name="Caggese C."/>
            <person name="Calvi B.R."/>
            <person name="Bernardo de Carvalho A."/>
            <person name="Caspi A."/>
            <person name="Castrezana S."/>
            <person name="Celniker S.E."/>
            <person name="Chang J.L."/>
            <person name="Chapple C."/>
            <person name="Chatterji S."/>
            <person name="Chinwalla A."/>
            <person name="Civetta A."/>
            <person name="Clifton S.W."/>
            <person name="Comeron J.M."/>
            <person name="Costello J.C."/>
            <person name="Coyne J.A."/>
            <person name="Daub J."/>
            <person name="David R.G."/>
            <person name="Delcher A.L."/>
            <person name="Delehaunty K."/>
            <person name="Do C.B."/>
            <person name="Ebling H."/>
            <person name="Edwards K."/>
            <person name="Eickbush T."/>
            <person name="Evans J.D."/>
            <person name="Filipski A."/>
            <person name="Findeiss S."/>
            <person name="Freyhult E."/>
            <person name="Fulton L."/>
            <person name="Fulton R."/>
            <person name="Garcia A.C."/>
            <person name="Gardiner A."/>
            <person name="Garfield D.A."/>
            <person name="Garvin B.E."/>
            <person name="Gibson G."/>
            <person name="Gilbert D."/>
            <person name="Gnerre S."/>
            <person name="Godfrey J."/>
            <person name="Good R."/>
            <person name="Gotea V."/>
            <person name="Gravely B."/>
            <person name="Greenberg A.J."/>
            <person name="Griffiths-Jones S."/>
            <person name="Gross S."/>
            <person name="Guigo R."/>
            <person name="Gustafson E.A."/>
            <person name="Haerty W."/>
            <person name="Hahn M.W."/>
            <person name="Halligan D.L."/>
            <person name="Halpern A.L."/>
            <person name="Halter G.M."/>
            <person name="Han M.V."/>
            <person name="Heger A."/>
            <person name="Hillier L."/>
            <person name="Hinrichs A.S."/>
            <person name="Holmes I."/>
            <person name="Hoskins R.A."/>
            <person name="Hubisz M.J."/>
            <person name="Hultmark D."/>
            <person name="Huntley M.A."/>
            <person name="Jaffe D.B."/>
            <person name="Jagadeeshan S."/>
            <person name="Jeck W.R."/>
            <person name="Johnson J."/>
            <person name="Jones C.D."/>
            <person name="Jordan W.C."/>
            <person name="Karpen G.H."/>
            <person name="Kataoka E."/>
            <person name="Keightley P.D."/>
            <person name="Kheradpour P."/>
            <person name="Kirkness E.F."/>
            <person name="Koerich L.B."/>
            <person name="Kristiansen K."/>
            <person name="Kudrna D."/>
            <person name="Kulathinal R.J."/>
            <person name="Kumar S."/>
            <person name="Kwok R."/>
            <person name="Lander E."/>
            <person name="Langley C.H."/>
            <person name="Lapoint R."/>
            <person name="Lazzaro B.P."/>
            <person name="Lee S.J."/>
            <person name="Levesque L."/>
            <person name="Li R."/>
            <person name="Lin C.F."/>
            <person name="Lin M.F."/>
            <person name="Lindblad-Toh K."/>
            <person name="Llopart A."/>
            <person name="Long M."/>
            <person name="Low L."/>
            <person name="Lozovsky E."/>
            <person name="Lu J."/>
            <person name="Luo M."/>
            <person name="Machado C.A."/>
            <person name="Makalowski W."/>
            <person name="Marzo M."/>
            <person name="Matsuda M."/>
            <person name="Matzkin L."/>
            <person name="McAllister B."/>
            <person name="McBride C.S."/>
            <person name="McKernan B."/>
            <person name="McKernan K."/>
            <person name="Mendez-Lago M."/>
            <person name="Minx P."/>
            <person name="Mollenhauer M.U."/>
            <person name="Montooth K."/>
            <person name="Mount S.M."/>
            <person name="Mu X."/>
            <person name="Myers E."/>
            <person name="Negre B."/>
            <person name="Newfeld S."/>
            <person name="Nielsen R."/>
            <person name="Noor M.A."/>
            <person name="O'Grady P."/>
            <person name="Pachter L."/>
            <person name="Papaceit M."/>
            <person name="Parisi M.J."/>
            <person name="Parisi M."/>
            <person name="Parts L."/>
            <person name="Pedersen J.S."/>
            <person name="Pesole G."/>
            <person name="Phillippy A.M."/>
            <person name="Ponting C.P."/>
            <person name="Pop M."/>
            <person name="Porcelli D."/>
            <person name="Powell J.R."/>
            <person name="Prohaska S."/>
            <person name="Pruitt K."/>
            <person name="Puig M."/>
            <person name="Quesneville H."/>
            <person name="Ram K.R."/>
            <person name="Rand D."/>
            <person name="Rasmussen M.D."/>
            <person name="Reed L.K."/>
            <person name="Reenan R."/>
            <person name="Reily A."/>
            <person name="Remington K.A."/>
            <person name="Rieger T.T."/>
            <person name="Ritchie M.G."/>
            <person name="Robin C."/>
            <person name="Rogers Y.H."/>
            <person name="Rohde C."/>
            <person name="Rozas J."/>
            <person name="Rubenfield M.J."/>
            <person name="Ruiz A."/>
            <person name="Russo S."/>
            <person name="Salzberg S.L."/>
            <person name="Sanchez-Gracia A."/>
            <person name="Saranga D.J."/>
            <person name="Sato H."/>
            <person name="Schaeffer S.W."/>
            <person name="Schatz M.C."/>
            <person name="Schlenke T."/>
            <person name="Schwartz R."/>
            <person name="Segarra C."/>
            <person name="Singh R.S."/>
            <person name="Sirot L."/>
            <person name="Sirota M."/>
            <person name="Sisneros N.B."/>
            <person name="Smith C.D."/>
            <person name="Smith T.F."/>
            <person name="Spieth J."/>
            <person name="Stage D.E."/>
            <person name="Stark A."/>
            <person name="Stephan W."/>
            <person name="Strausberg R.L."/>
            <person name="Strempel S."/>
            <person name="Sturgill D."/>
            <person name="Sutton G."/>
            <person name="Sutton G.G."/>
            <person name="Tao W."/>
            <person name="Teichmann S."/>
            <person name="Tobari Y.N."/>
            <person name="Tomimura Y."/>
            <person name="Tsolas J.M."/>
            <person name="Valente V.L."/>
            <person name="Venter E."/>
            <person name="Venter J.C."/>
            <person name="Vicario S."/>
            <person name="Vieira F.G."/>
            <person name="Vilella A.J."/>
            <person name="Villasante A."/>
            <person name="Walenz B."/>
            <person name="Wang J."/>
            <person name="Wasserman M."/>
            <person name="Watts T."/>
            <person name="Wilson D."/>
            <person name="Wilson R.K."/>
            <person name="Wing R.A."/>
            <person name="Wolfner M.F."/>
            <person name="Wong A."/>
            <person name="Wong G.K."/>
            <person name="Wu C.I."/>
            <person name="Wu G."/>
            <person name="Yamamoto D."/>
            <person name="Yang H.P."/>
            <person name="Yang S.P."/>
            <person name="Yorke J.A."/>
            <person name="Yoshida K."/>
            <person name="Zdobnov E."/>
            <person name="Zhang P."/>
            <person name="Zhang Y."/>
            <person name="Zimin A.V."/>
            <person name="Baldwin J."/>
            <person name="Abdouelleil A."/>
            <person name="Abdulkadir J."/>
            <person name="Abebe A."/>
            <person name="Abera B."/>
            <person name="Abreu J."/>
            <person name="Acer S.C."/>
            <person name="Aftuck L."/>
            <person name="Alexander A."/>
            <person name="An P."/>
            <person name="Anderson E."/>
            <person name="Anderson S."/>
            <person name="Arachi H."/>
            <person name="Azer M."/>
            <person name="Bachantsang P."/>
            <person name="Barry A."/>
            <person name="Bayul T."/>
            <person name="Berlin A."/>
            <person name="Bessette D."/>
            <person name="Bloom T."/>
            <person name="Blye J."/>
            <person name="Boguslavskiy L."/>
            <person name="Bonnet C."/>
            <person name="Boukhgalter B."/>
            <person name="Bourzgui I."/>
            <person name="Brown A."/>
            <person name="Cahill P."/>
            <person name="Channer S."/>
            <person name="Cheshatsang Y."/>
            <person name="Chuda L."/>
            <person name="Citroen M."/>
            <person name="Collymore A."/>
            <person name="Cooke P."/>
            <person name="Costello M."/>
            <person name="D'Aco K."/>
            <person name="Daza R."/>
            <person name="De Haan G."/>
            <person name="DeGray S."/>
            <person name="DeMaso C."/>
            <person name="Dhargay N."/>
            <person name="Dooley K."/>
            <person name="Dooley E."/>
            <person name="Doricent M."/>
            <person name="Dorje P."/>
            <person name="Dorjee K."/>
            <person name="Dupes A."/>
            <person name="Elong R."/>
            <person name="Falk J."/>
            <person name="Farina A."/>
            <person name="Faro S."/>
            <person name="Ferguson D."/>
            <person name="Fisher S."/>
            <person name="Foley C.D."/>
            <person name="Franke A."/>
            <person name="Friedrich D."/>
            <person name="Gadbois L."/>
            <person name="Gearin G."/>
            <person name="Gearin C.R."/>
            <person name="Giannoukos G."/>
            <person name="Goode T."/>
            <person name="Graham J."/>
            <person name="Grandbois E."/>
            <person name="Grewal S."/>
            <person name="Gyaltsen K."/>
            <person name="Hafez N."/>
            <person name="Hagos B."/>
            <person name="Hall J."/>
            <person name="Henson C."/>
            <person name="Hollinger A."/>
            <person name="Honan T."/>
            <person name="Huard M.D."/>
            <person name="Hughes L."/>
            <person name="Hurhula B."/>
            <person name="Husby M.E."/>
            <person name="Kamat A."/>
            <person name="Kanga B."/>
            <person name="Kashin S."/>
            <person name="Khazanovich D."/>
            <person name="Kisner P."/>
            <person name="Lance K."/>
            <person name="Lara M."/>
            <person name="Lee W."/>
            <person name="Lennon N."/>
            <person name="Letendre F."/>
            <person name="LeVine R."/>
            <person name="Lipovsky A."/>
            <person name="Liu X."/>
            <person name="Liu J."/>
            <person name="Liu S."/>
            <person name="Lokyitsang T."/>
            <person name="Lokyitsang Y."/>
            <person name="Lubonja R."/>
            <person name="Lui A."/>
            <person name="MacDonald P."/>
            <person name="Magnisalis V."/>
            <person name="Maru K."/>
            <person name="Matthews C."/>
            <person name="McCusker W."/>
            <person name="McDonough S."/>
            <person name="Mehta T."/>
            <person name="Meldrim J."/>
            <person name="Meneus L."/>
            <person name="Mihai O."/>
            <person name="Mihalev A."/>
            <person name="Mihova T."/>
            <person name="Mittelman R."/>
            <person name="Mlenga V."/>
            <person name="Montmayeur A."/>
            <person name="Mulrain L."/>
            <person name="Navidi A."/>
            <person name="Naylor J."/>
            <person name="Negash T."/>
            <person name="Nguyen T."/>
            <person name="Nguyen N."/>
            <person name="Nicol R."/>
            <person name="Norbu C."/>
            <person name="Norbu N."/>
            <person name="Novod N."/>
            <person name="O'Neill B."/>
            <person name="Osman S."/>
            <person name="Markiewicz E."/>
            <person name="Oyono O.L."/>
            <person name="Patti C."/>
            <person name="Phunkhang P."/>
            <person name="Pierre F."/>
            <person name="Priest M."/>
            <person name="Raghuraman S."/>
            <person name="Rege F."/>
            <person name="Reyes R."/>
            <person name="Rise C."/>
            <person name="Rogov P."/>
            <person name="Ross K."/>
            <person name="Ryan E."/>
            <person name="Settipalli S."/>
            <person name="Shea T."/>
            <person name="Sherpa N."/>
            <person name="Shi L."/>
            <person name="Shih D."/>
            <person name="Sparrow T."/>
            <person name="Spaulding J."/>
            <person name="Stalker J."/>
            <person name="Stange-Thomann N."/>
            <person name="Stavropoulos S."/>
            <person name="Stone C."/>
            <person name="Strader C."/>
            <person name="Tesfaye S."/>
            <person name="Thomson T."/>
            <person name="Thoulutsang Y."/>
            <person name="Thoulutsang D."/>
            <person name="Topham K."/>
            <person name="Topping I."/>
            <person name="Tsamla T."/>
            <person name="Vassiliev H."/>
            <person name="Vo A."/>
            <person name="Wangchuk T."/>
            <person name="Wangdi T."/>
            <person name="Weiand M."/>
            <person name="Wilkinson J."/>
            <person name="Wilson A."/>
            <person name="Yadav S."/>
            <person name="Young G."/>
            <person name="Yu Q."/>
            <person name="Zembek L."/>
            <person name="Zhong D."/>
            <person name="Zimmer A."/>
            <person name="Zwirko Z."/>
            <person name="Jaffe D.B."/>
            <person name="Alvarez P."/>
            <person name="Brockman W."/>
            <person name="Butler J."/>
            <person name="Chin C."/>
            <person name="Gnerre S."/>
            <person name="Grabherr M."/>
            <person name="Kleber M."/>
            <person name="Mauceli E."/>
            <person name="MacCallum I."/>
        </authorList>
    </citation>
    <scope>NUCLEOTIDE SEQUENCE [LARGE SCALE GENOMIC DNA]</scope>
    <source>
        <strain evidence="4">Rob3c / Tucson 14021-0248.25</strain>
    </source>
</reference>
<dbReference type="Pfam" id="PF10180">
    <property type="entry name" value="WKF"/>
    <property type="match status" value="1"/>
</dbReference>
<dbReference type="HOGENOM" id="CLU_1039247_0_0_1"/>
<evidence type="ECO:0000313" key="3">
    <source>
        <dbReference type="EMBL" id="EDW50197.1"/>
    </source>
</evidence>
<dbReference type="Proteomes" id="UP000001292">
    <property type="component" value="Unassembled WGS sequence"/>
</dbReference>
<dbReference type="PhylomeDB" id="B4HTC6"/>
<dbReference type="OrthoDB" id="10261563at2759"/>
<dbReference type="EMBL" id="CH480817">
    <property type="protein sequence ID" value="EDW50197.1"/>
    <property type="molecule type" value="Genomic_DNA"/>
</dbReference>
<feature type="region of interest" description="Disordered" evidence="1">
    <location>
        <begin position="1"/>
        <end position="173"/>
    </location>
</feature>
<dbReference type="OMA" id="CWAENRS"/>
<sequence>MARTELEKKDKRQGKKRKHEVATNPEHAASDDEVADKSLILASQVDQEEAAIDKPAKRRQKEAEVSVAKKRIRKNQAEEQVAASGSDESLPQKTQKRKQVQDANETKKQKRSKTQESNSEDDDDADSQPTTAQLKEAARPENAYAVVTVRQKKKQKHQQRLEAQKSQSSNKDAQVNKEYLLKWKESRQDWKFNKLRQISIQQTAFDVEKLDEELWPTALEYLASSQGAARSKISQLAEEVIQKLDKEGEKLEDEAERRKLIESTQYQRARDLLQSFD</sequence>
<evidence type="ECO:0000256" key="1">
    <source>
        <dbReference type="SAM" id="MobiDB-lite"/>
    </source>
</evidence>
<evidence type="ECO:0000313" key="4">
    <source>
        <dbReference type="Proteomes" id="UP000001292"/>
    </source>
</evidence>
<accession>B4HTC6</accession>
<name>B4HTC6_DROSE</name>
<organism evidence="4">
    <name type="scientific">Drosophila sechellia</name>
    <name type="common">Fruit fly</name>
    <dbReference type="NCBI Taxonomy" id="7238"/>
    <lineage>
        <taxon>Eukaryota</taxon>
        <taxon>Metazoa</taxon>
        <taxon>Ecdysozoa</taxon>
        <taxon>Arthropoda</taxon>
        <taxon>Hexapoda</taxon>
        <taxon>Insecta</taxon>
        <taxon>Pterygota</taxon>
        <taxon>Neoptera</taxon>
        <taxon>Endopterygota</taxon>
        <taxon>Diptera</taxon>
        <taxon>Brachycera</taxon>
        <taxon>Muscomorpha</taxon>
        <taxon>Ephydroidea</taxon>
        <taxon>Drosophilidae</taxon>
        <taxon>Drosophila</taxon>
        <taxon>Sophophora</taxon>
    </lineage>
</organism>
<proteinExistence type="predicted"/>